<dbReference type="InterPro" id="IPR011009">
    <property type="entry name" value="Kinase-like_dom_sf"/>
</dbReference>
<keyword evidence="4" id="KW-0067">ATP-binding</keyword>
<comment type="caution">
    <text evidence="6">The sequence shown here is derived from an EMBL/GenBank/DDBJ whole genome shotgun (WGS) entry which is preliminary data.</text>
</comment>
<feature type="domain" description="Protein kinase" evidence="5">
    <location>
        <begin position="25"/>
        <end position="346"/>
    </location>
</feature>
<dbReference type="PANTHER" id="PTHR43289">
    <property type="entry name" value="MITOGEN-ACTIVATED PROTEIN KINASE KINASE KINASE 20-RELATED"/>
    <property type="match status" value="1"/>
</dbReference>
<dbReference type="GO" id="GO:0004674">
    <property type="term" value="F:protein serine/threonine kinase activity"/>
    <property type="evidence" value="ECO:0007669"/>
    <property type="project" value="TreeGrafter"/>
</dbReference>
<dbReference type="GO" id="GO:0005524">
    <property type="term" value="F:ATP binding"/>
    <property type="evidence" value="ECO:0007669"/>
    <property type="project" value="UniProtKB-KW"/>
</dbReference>
<keyword evidence="3" id="KW-0418">Kinase</keyword>
<dbReference type="EMBL" id="DYVF01000059">
    <property type="protein sequence ID" value="HJG31716.1"/>
    <property type="molecule type" value="Genomic_DNA"/>
</dbReference>
<accession>A0A921IRK5</accession>
<dbReference type="SMART" id="SM00220">
    <property type="entry name" value="S_TKc"/>
    <property type="match status" value="1"/>
</dbReference>
<dbReference type="InterPro" id="IPR000719">
    <property type="entry name" value="Prot_kinase_dom"/>
</dbReference>
<dbReference type="PANTHER" id="PTHR43289:SF34">
    <property type="entry name" value="SERINE_THREONINE-PROTEIN KINASE YBDM-RELATED"/>
    <property type="match status" value="1"/>
</dbReference>
<dbReference type="PROSITE" id="PS50011">
    <property type="entry name" value="PROTEIN_KINASE_DOM"/>
    <property type="match status" value="1"/>
</dbReference>
<evidence type="ECO:0000256" key="4">
    <source>
        <dbReference type="ARBA" id="ARBA00022840"/>
    </source>
</evidence>
<evidence type="ECO:0000256" key="3">
    <source>
        <dbReference type="ARBA" id="ARBA00022777"/>
    </source>
</evidence>
<dbReference type="Pfam" id="PF00069">
    <property type="entry name" value="Pkinase"/>
    <property type="match status" value="1"/>
</dbReference>
<dbReference type="Proteomes" id="UP000746751">
    <property type="component" value="Unassembled WGS sequence"/>
</dbReference>
<name>A0A921IRK5_9ACTN</name>
<evidence type="ECO:0000256" key="1">
    <source>
        <dbReference type="ARBA" id="ARBA00022679"/>
    </source>
</evidence>
<keyword evidence="2" id="KW-0547">Nucleotide-binding</keyword>
<protein>
    <recommendedName>
        <fullName evidence="5">Protein kinase domain-containing protein</fullName>
    </recommendedName>
</protein>
<keyword evidence="1" id="KW-0808">Transferase</keyword>
<evidence type="ECO:0000256" key="2">
    <source>
        <dbReference type="ARBA" id="ARBA00022741"/>
    </source>
</evidence>
<organism evidence="6 7">
    <name type="scientific">Collinsella ihumii</name>
    <dbReference type="NCBI Taxonomy" id="1720204"/>
    <lineage>
        <taxon>Bacteria</taxon>
        <taxon>Bacillati</taxon>
        <taxon>Actinomycetota</taxon>
        <taxon>Coriobacteriia</taxon>
        <taxon>Coriobacteriales</taxon>
        <taxon>Coriobacteriaceae</taxon>
        <taxon>Collinsella</taxon>
    </lineage>
</organism>
<dbReference type="SUPFAM" id="SSF56112">
    <property type="entry name" value="Protein kinase-like (PK-like)"/>
    <property type="match status" value="1"/>
</dbReference>
<sequence>MTTATGTFVVLNANYPACSWPGVSEGAVPIELAGPLGPVGNAHRVYEVRGLPASCAIKMGPGAECPEDEKDVRQVAMQLGVRDSLWGEYEKLLAADGLCGRAPLAYAYGAFVEAGDAGRARISPAFVMERLDAEPLCHVVERGALPVRRVIEAGLMLVDLVDDLARRRIAHGNLSPENVLIEADDADMVERACVVDFQLAVSRDEEGGRIGSLPFTAPEQIGLSLVGCNPREWYLRRLSREPYADMWSVGALLYYMATGECPALPVRWGKGSDGAYSFWYGGQRLEFEEALACVNDSKIDGLDLPGPWRDEEGGSALGSAIRLCTSNAACEREIATVRGMLEEALR</sequence>
<reference evidence="6" key="2">
    <citation type="submission" date="2021-09" db="EMBL/GenBank/DDBJ databases">
        <authorList>
            <person name="Gilroy R."/>
        </authorList>
    </citation>
    <scope>NUCLEOTIDE SEQUENCE</scope>
    <source>
        <strain evidence="6">ChiGjej2B2-7701</strain>
    </source>
</reference>
<evidence type="ECO:0000313" key="7">
    <source>
        <dbReference type="Proteomes" id="UP000746751"/>
    </source>
</evidence>
<evidence type="ECO:0000313" key="6">
    <source>
        <dbReference type="EMBL" id="HJG31716.1"/>
    </source>
</evidence>
<gene>
    <name evidence="6" type="ORF">K8U80_10045</name>
</gene>
<dbReference type="AlphaFoldDB" id="A0A921IRK5"/>
<dbReference type="Gene3D" id="1.10.510.10">
    <property type="entry name" value="Transferase(Phosphotransferase) domain 1"/>
    <property type="match status" value="1"/>
</dbReference>
<reference evidence="6" key="1">
    <citation type="journal article" date="2021" name="PeerJ">
        <title>Extensive microbial diversity within the chicken gut microbiome revealed by metagenomics and culture.</title>
        <authorList>
            <person name="Gilroy R."/>
            <person name="Ravi A."/>
            <person name="Getino M."/>
            <person name="Pursley I."/>
            <person name="Horton D.L."/>
            <person name="Alikhan N.F."/>
            <person name="Baker D."/>
            <person name="Gharbi K."/>
            <person name="Hall N."/>
            <person name="Watson M."/>
            <person name="Adriaenssens E.M."/>
            <person name="Foster-Nyarko E."/>
            <person name="Jarju S."/>
            <person name="Secka A."/>
            <person name="Antonio M."/>
            <person name="Oren A."/>
            <person name="Chaudhuri R.R."/>
            <person name="La Ragione R."/>
            <person name="Hildebrand F."/>
            <person name="Pallen M.J."/>
        </authorList>
    </citation>
    <scope>NUCLEOTIDE SEQUENCE</scope>
    <source>
        <strain evidence="6">ChiGjej2B2-7701</strain>
    </source>
</reference>
<evidence type="ECO:0000259" key="5">
    <source>
        <dbReference type="PROSITE" id="PS50011"/>
    </source>
</evidence>
<proteinExistence type="predicted"/>